<evidence type="ECO:0000256" key="2">
    <source>
        <dbReference type="SAM" id="SignalP"/>
    </source>
</evidence>
<name>A0A7Y4K1K7_9BACT</name>
<evidence type="ECO:0000313" key="3">
    <source>
        <dbReference type="EMBL" id="NOK15223.1"/>
    </source>
</evidence>
<protein>
    <recommendedName>
        <fullName evidence="5">Alginate export domain-containing protein</fullName>
    </recommendedName>
</protein>
<dbReference type="RefSeq" id="WP_171422223.1">
    <property type="nucleotide sequence ID" value="NZ_JABFJW010000693.1"/>
</dbReference>
<proteinExistence type="predicted"/>
<feature type="region of interest" description="Disordered" evidence="1">
    <location>
        <begin position="21"/>
        <end position="43"/>
    </location>
</feature>
<organism evidence="3 4">
    <name type="scientific">Corallococcus exercitus</name>
    <dbReference type="NCBI Taxonomy" id="2316736"/>
    <lineage>
        <taxon>Bacteria</taxon>
        <taxon>Pseudomonadati</taxon>
        <taxon>Myxococcota</taxon>
        <taxon>Myxococcia</taxon>
        <taxon>Myxococcales</taxon>
        <taxon>Cystobacterineae</taxon>
        <taxon>Myxococcaceae</taxon>
        <taxon>Corallococcus</taxon>
    </lineage>
</organism>
<evidence type="ECO:0008006" key="5">
    <source>
        <dbReference type="Google" id="ProtNLM"/>
    </source>
</evidence>
<dbReference type="Proteomes" id="UP000528460">
    <property type="component" value="Unassembled WGS sequence"/>
</dbReference>
<evidence type="ECO:0000313" key="4">
    <source>
        <dbReference type="Proteomes" id="UP000528460"/>
    </source>
</evidence>
<feature type="non-terminal residue" evidence="3">
    <location>
        <position position="454"/>
    </location>
</feature>
<keyword evidence="2" id="KW-0732">Signal</keyword>
<feature type="signal peptide" evidence="2">
    <location>
        <begin position="1"/>
        <end position="24"/>
    </location>
</feature>
<accession>A0A7Y4K1K7</accession>
<dbReference type="AlphaFoldDB" id="A0A7Y4K1K7"/>
<feature type="compositionally biased region" description="Low complexity" evidence="1">
    <location>
        <begin position="21"/>
        <end position="33"/>
    </location>
</feature>
<reference evidence="3 4" key="1">
    <citation type="submission" date="2020-05" db="EMBL/GenBank/DDBJ databases">
        <authorList>
            <person name="Whitworth D."/>
        </authorList>
    </citation>
    <scope>NUCLEOTIDE SEQUENCE [LARGE SCALE GENOMIC DNA]</scope>
    <source>
        <strain evidence="3 4">CA046A</strain>
    </source>
</reference>
<feature type="chain" id="PRO_5031133612" description="Alginate export domain-containing protein" evidence="2">
    <location>
        <begin position="25"/>
        <end position="454"/>
    </location>
</feature>
<comment type="caution">
    <text evidence="3">The sequence shown here is derived from an EMBL/GenBank/DDBJ whole genome shotgun (WGS) entry which is preliminary data.</text>
</comment>
<evidence type="ECO:0000256" key="1">
    <source>
        <dbReference type="SAM" id="MobiDB-lite"/>
    </source>
</evidence>
<dbReference type="EMBL" id="JABFJW010000693">
    <property type="protein sequence ID" value="NOK15223.1"/>
    <property type="molecule type" value="Genomic_DNA"/>
</dbReference>
<sequence>MHWNWAVVLLLLLPGAGGTQEAEAAGGEAGAAPSEEEPASLTTAGEDVRWGHWLRLEATSLTLLPRKGMGGDEGFVQLEPRGLVRRRGVFTLEVGAPVRLRLWGGGAGAGLVRKADWDTLSDWGQVVRTLRVGGDAPNSVWMGALESYTLLSGHLVRRYNNRGNPDYHPAGAVVTGKFGPVYTEAFASDVLGARLVGAEVALDVPYLLFGRPRLPMQYLLSVSAVHDWGRAGGASTPLTLAHVDGTAMLVRRRNAEGGFEVTLLGGWGGRPGEGGAWGAVAGLGVDALTATVDLRARMEGRVQRGGFRQGAFGPDYELARFQVAGPASLPLAEASFPDGSSAYGEVILSWDAERLGTLARRHLRLTMGAEAFSWGRVDVEGRLEVQVFHRNLTVAVGGLALDMGQPAARYLVSGEARWRLLEGGLYAVGQSGTLLFPTPEGAPRPGAFAAVGLG</sequence>
<gene>
    <name evidence="3" type="ORF">HNS30_40085</name>
</gene>